<dbReference type="OrthoDB" id="2379922at2"/>
<keyword evidence="1" id="KW-0687">Ribonucleoprotein</keyword>
<dbReference type="Gene3D" id="3.30.1330.230">
    <property type="match status" value="1"/>
</dbReference>
<proteinExistence type="predicted"/>
<dbReference type="PANTHER" id="PTHR37809:SF1">
    <property type="entry name" value="RIBOSOMAL PROTEIN S12 METHYLTHIOTRANSFERASE ACCESSORY FACTOR YCAO"/>
    <property type="match status" value="1"/>
</dbReference>
<protein>
    <submittedName>
        <fullName evidence="1">Ribosomal protein S12 methylthiotransferase accessory factor</fullName>
    </submittedName>
</protein>
<comment type="caution">
    <text evidence="1">The sequence shown here is derived from an EMBL/GenBank/DDBJ whole genome shotgun (WGS) entry which is preliminary data.</text>
</comment>
<dbReference type="Pfam" id="PF02624">
    <property type="entry name" value="YcaO"/>
    <property type="match status" value="1"/>
</dbReference>
<dbReference type="GO" id="GO:0005840">
    <property type="term" value="C:ribosome"/>
    <property type="evidence" value="ECO:0007669"/>
    <property type="project" value="UniProtKB-KW"/>
</dbReference>
<reference evidence="1 2" key="1">
    <citation type="submission" date="2019-07" db="EMBL/GenBank/DDBJ databases">
        <title>R&amp;d 2014.</title>
        <authorList>
            <person name="Klenk H.-P."/>
        </authorList>
    </citation>
    <scope>NUCLEOTIDE SEQUENCE [LARGE SCALE GENOMIC DNA]</scope>
    <source>
        <strain evidence="1 2">DSM 43912</strain>
    </source>
</reference>
<dbReference type="Gene3D" id="3.30.40.250">
    <property type="match status" value="1"/>
</dbReference>
<dbReference type="PROSITE" id="PS51664">
    <property type="entry name" value="YCAO"/>
    <property type="match status" value="1"/>
</dbReference>
<dbReference type="NCBIfam" id="TIGR03604">
    <property type="entry name" value="TOMM_cyclo_SagD"/>
    <property type="match status" value="1"/>
</dbReference>
<gene>
    <name evidence="1" type="ORF">JD81_02283</name>
</gene>
<keyword evidence="1" id="KW-0689">Ribosomal protein</keyword>
<keyword evidence="1" id="KW-0808">Transferase</keyword>
<dbReference type="AlphaFoldDB" id="A0A562WFU7"/>
<keyword evidence="2" id="KW-1185">Reference proteome</keyword>
<dbReference type="NCBIfam" id="TIGR03882">
    <property type="entry name" value="cyclo_dehyd_2"/>
    <property type="match status" value="1"/>
</dbReference>
<dbReference type="InterPro" id="IPR022291">
    <property type="entry name" value="Bacteriocin_synth_cyclodeHase"/>
</dbReference>
<dbReference type="InterPro" id="IPR003776">
    <property type="entry name" value="YcaO-like_dom"/>
</dbReference>
<evidence type="ECO:0000313" key="1">
    <source>
        <dbReference type="EMBL" id="TWJ28777.1"/>
    </source>
</evidence>
<dbReference type="Gene3D" id="3.30.160.660">
    <property type="match status" value="1"/>
</dbReference>
<organism evidence="1 2">
    <name type="scientific">Micromonospora sagamiensis</name>
    <dbReference type="NCBI Taxonomy" id="47875"/>
    <lineage>
        <taxon>Bacteria</taxon>
        <taxon>Bacillati</taxon>
        <taxon>Actinomycetota</taxon>
        <taxon>Actinomycetes</taxon>
        <taxon>Micromonosporales</taxon>
        <taxon>Micromonosporaceae</taxon>
        <taxon>Micromonospora</taxon>
    </lineage>
</organism>
<accession>A0A562WFU7</accession>
<dbReference type="Proteomes" id="UP000319728">
    <property type="component" value="Unassembled WGS sequence"/>
</dbReference>
<evidence type="ECO:0000313" key="2">
    <source>
        <dbReference type="Proteomes" id="UP000319728"/>
    </source>
</evidence>
<name>A0A562WFU7_9ACTN</name>
<dbReference type="RefSeq" id="WP_145817293.1">
    <property type="nucleotide sequence ID" value="NZ_AP023438.1"/>
</dbReference>
<dbReference type="PANTHER" id="PTHR37809">
    <property type="entry name" value="RIBOSOMAL PROTEIN S12 METHYLTHIOTRANSFERASE ACCESSORY FACTOR YCAO"/>
    <property type="match status" value="1"/>
</dbReference>
<dbReference type="Gene3D" id="3.40.50.720">
    <property type="entry name" value="NAD(P)-binding Rossmann-like Domain"/>
    <property type="match status" value="1"/>
</dbReference>
<dbReference type="InterPro" id="IPR027624">
    <property type="entry name" value="TOMM_cyclo_SagD"/>
</dbReference>
<dbReference type="GO" id="GO:0016740">
    <property type="term" value="F:transferase activity"/>
    <property type="evidence" value="ECO:0007669"/>
    <property type="project" value="UniProtKB-KW"/>
</dbReference>
<dbReference type="EMBL" id="VLLP01000001">
    <property type="protein sequence ID" value="TWJ28777.1"/>
    <property type="molecule type" value="Genomic_DNA"/>
</dbReference>
<sequence>MGEARGTAVPLLAGTGLVADTLARLLEPYGLRRIPMGAVPDDAAPHGLRPVHPVPAGAAPRNWGRMDGAAGPLVLASDGWPIGGDDVTAGVARIPAAGSLTVHGEPGELVIGPWQRPGVPGCPSCVRLRRSRAQEHFRALCARHAVRLADAPPTGLPALAVAAAADLVAAEVTAMREGRYVDLRASGAVMRLNLSTLAVRTHRFLPDPFCPYCGTLPDDGPDRARLTLRSRPKPAPDRYRIRDMRQEFDDLHSLFVDPYAGLVRRVERDDEAGFTVARAPLGLRGGAPGAAPVTESGWGRADNYRDSDLTALLEAVERWGGVAPGGCRPTVRAPYQAIRSDAIDPRTLGTHAPEAYATPGFPFVPFTEDTVCTWVWAHSFHRNRPVLVPLSVAYWGTALTHPDEPRFVDEISNGCALGGCLEEAILFGLLEVAERDAFLLTWLARLPVPRLDLASTADPRTRVLVHRIEETTGAEVAVFDTTVEQGVPCLWAMATHRRPGAGRPAVVCAGGAHPDPEQALRQALGELGPIAASVARSAPRHADRIEAMVRDDALVRRMVDHSLLYSHPAVGSRMDFLLASDRTTTVAEMSRRCGLVPQDDLRNDLHALIGRFLSTGMDVLVVDQTTAEHRAAGLSCVKVIVPGTLPMTFGHANRRIHGIERLRTVPVRLGHRTSVLPETAVNPHPHPFP</sequence>